<dbReference type="AlphaFoldDB" id="A0AAW0HHP3"/>
<keyword evidence="1" id="KW-0732">Signal</keyword>
<dbReference type="GO" id="GO:0005886">
    <property type="term" value="C:plasma membrane"/>
    <property type="evidence" value="ECO:0007669"/>
    <property type="project" value="TreeGrafter"/>
</dbReference>
<dbReference type="EMBL" id="JBBHLL010000478">
    <property type="protein sequence ID" value="KAK7802078.1"/>
    <property type="molecule type" value="Genomic_DNA"/>
</dbReference>
<evidence type="ECO:0000256" key="3">
    <source>
        <dbReference type="ARBA" id="ARBA00023180"/>
    </source>
</evidence>
<feature type="domain" description="Immunoglobulin" evidence="5">
    <location>
        <begin position="136"/>
        <end position="227"/>
    </location>
</feature>
<keyword evidence="4" id="KW-0393">Immunoglobulin domain</keyword>
<evidence type="ECO:0000313" key="6">
    <source>
        <dbReference type="EMBL" id="KAK7802078.1"/>
    </source>
</evidence>
<dbReference type="GO" id="GO:0002764">
    <property type="term" value="P:immune response-regulating signaling pathway"/>
    <property type="evidence" value="ECO:0007669"/>
    <property type="project" value="TreeGrafter"/>
</dbReference>
<dbReference type="FunFam" id="2.60.40.10:FF:000049">
    <property type="entry name" value="Leukocyte immunoglobulin-like receptor subfamily B member 1"/>
    <property type="match status" value="3"/>
</dbReference>
<evidence type="ECO:0000256" key="2">
    <source>
        <dbReference type="ARBA" id="ARBA00023157"/>
    </source>
</evidence>
<keyword evidence="2" id="KW-1015">Disulfide bond</keyword>
<accession>A0AAW0HHP3</accession>
<dbReference type="InterPro" id="IPR013783">
    <property type="entry name" value="Ig-like_fold"/>
</dbReference>
<proteinExistence type="predicted"/>
<feature type="domain" description="Immunoglobulin" evidence="5">
    <location>
        <begin position="10"/>
        <end position="84"/>
    </location>
</feature>
<feature type="non-terminal residue" evidence="6">
    <location>
        <position position="1"/>
    </location>
</feature>
<feature type="non-terminal residue" evidence="6">
    <location>
        <position position="353"/>
    </location>
</feature>
<name>A0AAW0HHP3_MYOGA</name>
<reference evidence="6 7" key="1">
    <citation type="journal article" date="2023" name="bioRxiv">
        <title>Conserved and derived expression patterns and positive selection on dental genes reveal complex evolutionary context of ever-growing rodent molars.</title>
        <authorList>
            <person name="Calamari Z.T."/>
            <person name="Song A."/>
            <person name="Cohen E."/>
            <person name="Akter M."/>
            <person name="Roy R.D."/>
            <person name="Hallikas O."/>
            <person name="Christensen M.M."/>
            <person name="Li P."/>
            <person name="Marangoni P."/>
            <person name="Jernvall J."/>
            <person name="Klein O.D."/>
        </authorList>
    </citation>
    <scope>NUCLEOTIDE SEQUENCE [LARGE SCALE GENOMIC DNA]</scope>
    <source>
        <strain evidence="6">V071</strain>
    </source>
</reference>
<dbReference type="InterPro" id="IPR003599">
    <property type="entry name" value="Ig_sub"/>
</dbReference>
<evidence type="ECO:0000256" key="4">
    <source>
        <dbReference type="ARBA" id="ARBA00023319"/>
    </source>
</evidence>
<comment type="caution">
    <text evidence="6">The sequence shown here is derived from an EMBL/GenBank/DDBJ whole genome shotgun (WGS) entry which is preliminary data.</text>
</comment>
<gene>
    <name evidence="6" type="ORF">U0070_023977</name>
</gene>
<dbReference type="Proteomes" id="UP001488838">
    <property type="component" value="Unassembled WGS sequence"/>
</dbReference>
<sequence>SHDKPSLSAWPSPVVPNGQHVEFRCDSNKYNTFRLYKEHGEPIPQVHERILQKSLLLGPVTRAYAGTYRCYNCNFQCPVELSSHSDPLEIIISGQRSYLDCHFIPSNLHPIESSALILGRVSASQRIYRKPFLLVLSTPLVNLGEKMTLECHSEIMFDTFILTSHRKQIINGSIQLPAKSHHGGSHVNFSVGPVTPDNAGVYTCYGSYNETPYEWSESSDPVDIKITGLYKKPSLSALMGPVVMSGENMTLSCISDHQFDIFHLSREGVPQGHGLPAERNHNGKFQANFLLVTMIQSGTYRCYGFFRNSSHDTERQEGQEVTYLDLDHIFKQKLTTSISKIPKEFSTDPSVYM</sequence>
<keyword evidence="7" id="KW-1185">Reference proteome</keyword>
<dbReference type="InterPro" id="IPR050412">
    <property type="entry name" value="Ig-like_Receptors_ImmuneReg"/>
</dbReference>
<dbReference type="SUPFAM" id="SSF48726">
    <property type="entry name" value="Immunoglobulin"/>
    <property type="match status" value="3"/>
</dbReference>
<dbReference type="SMART" id="SM00409">
    <property type="entry name" value="IG"/>
    <property type="match status" value="3"/>
</dbReference>
<keyword evidence="3" id="KW-0325">Glycoprotein</keyword>
<dbReference type="InterPro" id="IPR013151">
    <property type="entry name" value="Immunoglobulin_dom"/>
</dbReference>
<evidence type="ECO:0000256" key="1">
    <source>
        <dbReference type="ARBA" id="ARBA00022729"/>
    </source>
</evidence>
<dbReference type="PANTHER" id="PTHR11738">
    <property type="entry name" value="MHC CLASS I NK CELL RECEPTOR"/>
    <property type="match status" value="1"/>
</dbReference>
<dbReference type="InterPro" id="IPR036179">
    <property type="entry name" value="Ig-like_dom_sf"/>
</dbReference>
<evidence type="ECO:0000259" key="5">
    <source>
        <dbReference type="SMART" id="SM00409"/>
    </source>
</evidence>
<dbReference type="Pfam" id="PF00047">
    <property type="entry name" value="ig"/>
    <property type="match status" value="3"/>
</dbReference>
<feature type="domain" description="Immunoglobulin" evidence="5">
    <location>
        <begin position="238"/>
        <end position="324"/>
    </location>
</feature>
<dbReference type="PANTHER" id="PTHR11738:SF113">
    <property type="entry name" value="KILLER CELL IMMUNOGLOBULIN-LIKE RECEPTOR 2DL4"/>
    <property type="match status" value="1"/>
</dbReference>
<protein>
    <recommendedName>
        <fullName evidence="5">Immunoglobulin domain-containing protein</fullName>
    </recommendedName>
</protein>
<dbReference type="Gene3D" id="2.60.40.10">
    <property type="entry name" value="Immunoglobulins"/>
    <property type="match status" value="3"/>
</dbReference>
<evidence type="ECO:0000313" key="7">
    <source>
        <dbReference type="Proteomes" id="UP001488838"/>
    </source>
</evidence>
<organism evidence="6 7">
    <name type="scientific">Myodes glareolus</name>
    <name type="common">Bank vole</name>
    <name type="synonym">Clethrionomys glareolus</name>
    <dbReference type="NCBI Taxonomy" id="447135"/>
    <lineage>
        <taxon>Eukaryota</taxon>
        <taxon>Metazoa</taxon>
        <taxon>Chordata</taxon>
        <taxon>Craniata</taxon>
        <taxon>Vertebrata</taxon>
        <taxon>Euteleostomi</taxon>
        <taxon>Mammalia</taxon>
        <taxon>Eutheria</taxon>
        <taxon>Euarchontoglires</taxon>
        <taxon>Glires</taxon>
        <taxon>Rodentia</taxon>
        <taxon>Myomorpha</taxon>
        <taxon>Muroidea</taxon>
        <taxon>Cricetidae</taxon>
        <taxon>Arvicolinae</taxon>
        <taxon>Myodes</taxon>
    </lineage>
</organism>